<accession>B0B539</accession>
<reference evidence="2" key="1">
    <citation type="journal article" date="2008" name="Chem. Biol.">
        <title>Molecular Analysis of the Kirromycin Biosynthetic Gene Cluster Revealed beta-Alanine as Precursor of the Pyridone Moiety.</title>
        <authorList>
            <person name="Weber T."/>
            <person name="Laiple K.J."/>
            <person name="Pross E.K."/>
            <person name="Textor A."/>
            <person name="Grond S."/>
            <person name="Welzel K."/>
            <person name="Pelzer S."/>
            <person name="Vente A."/>
            <person name="Wohlleben W."/>
        </authorList>
    </citation>
    <scope>NUCLEOTIDE SEQUENCE</scope>
    <source>
        <strain evidence="2">Tu 365</strain>
    </source>
</reference>
<protein>
    <submittedName>
        <fullName evidence="2">Uncharacterized protein</fullName>
    </submittedName>
</protein>
<name>B0B539_STRCU</name>
<proteinExistence type="predicted"/>
<dbReference type="AlphaFoldDB" id="B0B539"/>
<gene>
    <name evidence="2" type="ORF">orf_R13</name>
</gene>
<feature type="region of interest" description="Disordered" evidence="1">
    <location>
        <begin position="1"/>
        <end position="31"/>
    </location>
</feature>
<organism evidence="2">
    <name type="scientific">Streptomyces collinus</name>
    <dbReference type="NCBI Taxonomy" id="42684"/>
    <lineage>
        <taxon>Bacteria</taxon>
        <taxon>Bacillati</taxon>
        <taxon>Actinomycetota</taxon>
        <taxon>Actinomycetes</taxon>
        <taxon>Kitasatosporales</taxon>
        <taxon>Streptomycetaceae</taxon>
        <taxon>Streptomyces</taxon>
    </lineage>
</organism>
<evidence type="ECO:0000313" key="2">
    <source>
        <dbReference type="EMBL" id="CAN89668.1"/>
    </source>
</evidence>
<dbReference type="EMBL" id="AM746336">
    <property type="protein sequence ID" value="CAN89668.1"/>
    <property type="molecule type" value="Genomic_DNA"/>
</dbReference>
<sequence>MNMPVDGPVAGLPQGGSGDRSPGLPDGPAGNHLRETALFVALHFSRAPGVLWPEHDHPLLGDGGDGAEGRAVPPDVGLLAAQVAAATGLAARPAATGAPHGHLLVHQVAGATTWTVAGTGEDGRDTSLRYRLRAGEVLYVPDGWSRTAEPTPAARWTVVVLCPDGPEQPVRPGTG</sequence>
<evidence type="ECO:0000256" key="1">
    <source>
        <dbReference type="SAM" id="MobiDB-lite"/>
    </source>
</evidence>